<dbReference type="PANTHER" id="PTHR43470">
    <property type="entry name" value="PHOSPHATE TRANSPORT SYSTEM PERMEASE PROTEIN PSTA-RELATED"/>
    <property type="match status" value="1"/>
</dbReference>
<comment type="similarity">
    <text evidence="2 9">Belongs to the binding-protein-dependent transport system permease family. CysTW subfamily.</text>
</comment>
<evidence type="ECO:0000256" key="6">
    <source>
        <dbReference type="ARBA" id="ARBA00022692"/>
    </source>
</evidence>
<evidence type="ECO:0000256" key="7">
    <source>
        <dbReference type="ARBA" id="ARBA00022989"/>
    </source>
</evidence>
<protein>
    <recommendedName>
        <fullName evidence="3 9">Phosphate transport system permease protein PstA</fullName>
    </recommendedName>
</protein>
<dbReference type="InterPro" id="IPR005672">
    <property type="entry name" value="Phosphate_PstA"/>
</dbReference>
<evidence type="ECO:0000259" key="10">
    <source>
        <dbReference type="PROSITE" id="PS50928"/>
    </source>
</evidence>
<name>A0ABZ0I4P6_9GAMM</name>
<feature type="domain" description="ABC transmembrane type-1" evidence="10">
    <location>
        <begin position="238"/>
        <end position="470"/>
    </location>
</feature>
<evidence type="ECO:0000256" key="5">
    <source>
        <dbReference type="ARBA" id="ARBA00022475"/>
    </source>
</evidence>
<dbReference type="PROSITE" id="PS50928">
    <property type="entry name" value="ABC_TM1"/>
    <property type="match status" value="1"/>
</dbReference>
<dbReference type="Gene3D" id="1.10.3720.10">
    <property type="entry name" value="MetI-like"/>
    <property type="match status" value="1"/>
</dbReference>
<evidence type="ECO:0000256" key="9">
    <source>
        <dbReference type="RuleBase" id="RU363043"/>
    </source>
</evidence>
<gene>
    <name evidence="11" type="primary">pstA</name>
    <name evidence="11" type="ORF">R0135_02210</name>
</gene>
<feature type="transmembrane region" description="Helical" evidence="9">
    <location>
        <begin position="371"/>
        <end position="392"/>
    </location>
</feature>
<dbReference type="NCBIfam" id="TIGR00974">
    <property type="entry name" value="3a0107s02c"/>
    <property type="match status" value="1"/>
</dbReference>
<feature type="transmembrane region" description="Helical" evidence="9">
    <location>
        <begin position="234"/>
        <end position="263"/>
    </location>
</feature>
<dbReference type="InterPro" id="IPR000515">
    <property type="entry name" value="MetI-like"/>
</dbReference>
<dbReference type="EMBL" id="CP136864">
    <property type="protein sequence ID" value="WOJ93996.1"/>
    <property type="molecule type" value="Genomic_DNA"/>
</dbReference>
<reference evidence="11 12" key="1">
    <citation type="submission" date="2023-10" db="EMBL/GenBank/DDBJ databases">
        <title>Two novel species belonging to the OM43/NOR5 clade.</title>
        <authorList>
            <person name="Park M."/>
        </authorList>
    </citation>
    <scope>NUCLEOTIDE SEQUENCE [LARGE SCALE GENOMIC DNA]</scope>
    <source>
        <strain evidence="11 12">IMCC43200</strain>
    </source>
</reference>
<keyword evidence="5 9" id="KW-1003">Cell membrane</keyword>
<accession>A0ABZ0I4P6</accession>
<organism evidence="11 12">
    <name type="scientific">Congregibacter variabilis</name>
    <dbReference type="NCBI Taxonomy" id="3081200"/>
    <lineage>
        <taxon>Bacteria</taxon>
        <taxon>Pseudomonadati</taxon>
        <taxon>Pseudomonadota</taxon>
        <taxon>Gammaproteobacteria</taxon>
        <taxon>Cellvibrionales</taxon>
        <taxon>Halieaceae</taxon>
        <taxon>Congregibacter</taxon>
    </lineage>
</organism>
<sequence>MPTAKRILTVSNLQSGVRRAEPMVWLSAGAVVFALLVLIGLLSLLSIRGLTHFWPQPLHFIQSIQSGHPAQLGVILDRETEQSLNLSRVLLHRGGEDFFDSPLLWVDESAALQRSVPKNALVIERISLGPIYGFLHSLQIGEQTRSLGELSLEDQLAVLRDATDADSAALRRGAASIFGVRLASGGIVNVPLADVKAAYAPNAMLMHEKIAHFASALGRFLSESPRRSNVQGGVFPAILGTVILVLLMAVIVSPLGVLAAIYLQEYAQRGPLTRLVRIAVNNLAGVPSIVYGVFGLGFFVYAVGGSLDTLLFEDRLPAPTLGTPGMLWAALTMALLTLPVVIVSTEEGLARVPSSLREGSLALGATRAETLWHVVLPAASPAVLTGLILAVARATGEVAPLLLVGVAKYAPGLPVSAEYPYLHLDRQFMHLGFYVYDLGFQSTHLETVEGLVFATALLLVVIALLLNIAAVVLRSRLRNAFKPQEAI</sequence>
<feature type="transmembrane region" description="Helical" evidence="9">
    <location>
        <begin position="23"/>
        <end position="47"/>
    </location>
</feature>
<evidence type="ECO:0000313" key="12">
    <source>
        <dbReference type="Proteomes" id="UP001626537"/>
    </source>
</evidence>
<dbReference type="CDD" id="cd06261">
    <property type="entry name" value="TM_PBP2"/>
    <property type="match status" value="1"/>
</dbReference>
<dbReference type="InterPro" id="IPR035906">
    <property type="entry name" value="MetI-like_sf"/>
</dbReference>
<evidence type="ECO:0000256" key="1">
    <source>
        <dbReference type="ARBA" id="ARBA00004651"/>
    </source>
</evidence>
<dbReference type="Pfam" id="PF00528">
    <property type="entry name" value="BPD_transp_1"/>
    <property type="match status" value="1"/>
</dbReference>
<feature type="transmembrane region" description="Helical" evidence="9">
    <location>
        <begin position="283"/>
        <end position="307"/>
    </location>
</feature>
<dbReference type="PANTHER" id="PTHR43470:SF6">
    <property type="entry name" value="PHOSPHATE TRANSPORT SYSTEM PERMEASE PROTEIN PSTA"/>
    <property type="match status" value="1"/>
</dbReference>
<evidence type="ECO:0000313" key="11">
    <source>
        <dbReference type="EMBL" id="WOJ93996.1"/>
    </source>
</evidence>
<evidence type="ECO:0000256" key="8">
    <source>
        <dbReference type="ARBA" id="ARBA00023136"/>
    </source>
</evidence>
<dbReference type="Proteomes" id="UP001626537">
    <property type="component" value="Chromosome"/>
</dbReference>
<keyword evidence="12" id="KW-1185">Reference proteome</keyword>
<evidence type="ECO:0000256" key="4">
    <source>
        <dbReference type="ARBA" id="ARBA00022448"/>
    </source>
</evidence>
<dbReference type="SUPFAM" id="SSF161098">
    <property type="entry name" value="MetI-like"/>
    <property type="match status" value="1"/>
</dbReference>
<evidence type="ECO:0000256" key="2">
    <source>
        <dbReference type="ARBA" id="ARBA00007069"/>
    </source>
</evidence>
<evidence type="ECO:0000256" key="3">
    <source>
        <dbReference type="ARBA" id="ARBA00016864"/>
    </source>
</evidence>
<keyword evidence="6 9" id="KW-0812">Transmembrane</keyword>
<keyword evidence="4" id="KW-0813">Transport</keyword>
<dbReference type="RefSeq" id="WP_407348635.1">
    <property type="nucleotide sequence ID" value="NZ_CP136864.1"/>
</dbReference>
<feature type="transmembrane region" description="Helical" evidence="9">
    <location>
        <begin position="327"/>
        <end position="350"/>
    </location>
</feature>
<keyword evidence="8 9" id="KW-0472">Membrane</keyword>
<proteinExistence type="inferred from homology"/>
<keyword evidence="7 9" id="KW-1133">Transmembrane helix</keyword>
<feature type="transmembrane region" description="Helical" evidence="9">
    <location>
        <begin position="451"/>
        <end position="473"/>
    </location>
</feature>
<comment type="subcellular location">
    <subcellularLocation>
        <location evidence="9">Cell inner membrane</location>
        <topology evidence="9">Multi-pass membrane protein</topology>
    </subcellularLocation>
    <subcellularLocation>
        <location evidence="1">Cell membrane</location>
        <topology evidence="1">Multi-pass membrane protein</topology>
    </subcellularLocation>
</comment>